<gene>
    <name evidence="3" type="ORF">FSP39_009150</name>
</gene>
<keyword evidence="2" id="KW-1133">Transmembrane helix</keyword>
<keyword evidence="2" id="KW-0472">Membrane</keyword>
<keyword evidence="4" id="KW-1185">Reference proteome</keyword>
<feature type="compositionally biased region" description="Basic residues" evidence="1">
    <location>
        <begin position="478"/>
        <end position="488"/>
    </location>
</feature>
<feature type="region of interest" description="Disordered" evidence="1">
    <location>
        <begin position="228"/>
        <end position="434"/>
    </location>
</feature>
<feature type="compositionally biased region" description="Basic and acidic residues" evidence="1">
    <location>
        <begin position="257"/>
        <end position="266"/>
    </location>
</feature>
<evidence type="ECO:0000256" key="1">
    <source>
        <dbReference type="SAM" id="MobiDB-lite"/>
    </source>
</evidence>
<organism evidence="3 4">
    <name type="scientific">Pinctada imbricata</name>
    <name type="common">Atlantic pearl-oyster</name>
    <name type="synonym">Pinctada martensii</name>
    <dbReference type="NCBI Taxonomy" id="66713"/>
    <lineage>
        <taxon>Eukaryota</taxon>
        <taxon>Metazoa</taxon>
        <taxon>Spiralia</taxon>
        <taxon>Lophotrochozoa</taxon>
        <taxon>Mollusca</taxon>
        <taxon>Bivalvia</taxon>
        <taxon>Autobranchia</taxon>
        <taxon>Pteriomorphia</taxon>
        <taxon>Pterioida</taxon>
        <taxon>Pterioidea</taxon>
        <taxon>Pteriidae</taxon>
        <taxon>Pinctada</taxon>
    </lineage>
</organism>
<dbReference type="AlphaFoldDB" id="A0AA88YC52"/>
<evidence type="ECO:0000313" key="3">
    <source>
        <dbReference type="EMBL" id="KAK3102143.1"/>
    </source>
</evidence>
<protein>
    <submittedName>
        <fullName evidence="3">Uncharacterized protein</fullName>
    </submittedName>
</protein>
<evidence type="ECO:0000256" key="2">
    <source>
        <dbReference type="SAM" id="Phobius"/>
    </source>
</evidence>
<feature type="compositionally biased region" description="Basic and acidic residues" evidence="1">
    <location>
        <begin position="335"/>
        <end position="345"/>
    </location>
</feature>
<dbReference type="EMBL" id="VSWD01000005">
    <property type="protein sequence ID" value="KAK3102143.1"/>
    <property type="molecule type" value="Genomic_DNA"/>
</dbReference>
<dbReference type="Proteomes" id="UP001186944">
    <property type="component" value="Unassembled WGS sequence"/>
</dbReference>
<feature type="compositionally biased region" description="Basic and acidic residues" evidence="1">
    <location>
        <begin position="378"/>
        <end position="402"/>
    </location>
</feature>
<feature type="compositionally biased region" description="Polar residues" evidence="1">
    <location>
        <begin position="267"/>
        <end position="296"/>
    </location>
</feature>
<sequence length="844" mass="91818">MDNPATCGQTLTIYENTIILSARATVSNPNPPTSCAVTLNSGYTDSYYYIMIEQIAITIQDCAFVLNFFLGATAGGTPLKSFACQGSETTGRTTAKSSTVTISLTQPRELFQPANTFTLKITTYRDPDAPAIAEGTSNLPTGAIIGIVVALFALIAFAIIMCWCYRQGKLKFLQQEKYDYRASNDTLTHKSMNGSTNIYPESEASRNSPNSIKRHFDLENKEVWASLTNTPTSGRRQPRPVSIPVAPPVPSLGGRLGSEKNDKNWEDSSYTSVDTDNVFMTMQGSPGRSRARSQANGGPDQPPRGRRLRKLDDEDDSVTAVKGRTGSFNNEGFDGDEKTDRELPRGRRPTASARNTKGGEGDDQTGNRGSVHENMLGELKRTLSRRESGREGKGNDGGKETTIDDPAPASKSSPRRSRKDGQVPEAVDTIDKKKYLAMDQQSEIGEGDIITNPLMRNNPAIRASVSSLRSRTDESPGSKRKRRKKKKYVSVQKDPNKSSRETLENSEDSLPEPPSDHYESIPFTTNTDNIPLPPEALAPVFATDQSTMQHYYPNAQDPNAYQQQQSVPVLVGYDANGYPVYSYVNPQMVGTPYVQLGPDGQPVQYDPNYPGYYIDQAGNYIPIADTSQPGMPGYTSMPGHDPAGGYPSGVIAPMGSVNPAGGLAYNSIIPAGNILDDSQLPPPGGTVVRSAVDPATGSQVNQVVWTGVTRDPTDPPPGEDNPQITRKNIARVTTKAHEYGQQPTKPDPVLQQMTLNAANQIKARPNEEPSFLSPSKIKSKDLQQPYVPKPIMNTDSPVSTPFHAKVPRAEPHIISSGPRLRDAPAKSQAFRDKITLSTQDDTDI</sequence>
<proteinExistence type="predicted"/>
<feature type="compositionally biased region" description="Polar residues" evidence="1">
    <location>
        <begin position="835"/>
        <end position="844"/>
    </location>
</feature>
<feature type="region of interest" description="Disordered" evidence="1">
    <location>
        <begin position="189"/>
        <end position="211"/>
    </location>
</feature>
<evidence type="ECO:0000313" key="4">
    <source>
        <dbReference type="Proteomes" id="UP001186944"/>
    </source>
</evidence>
<feature type="region of interest" description="Disordered" evidence="1">
    <location>
        <begin position="762"/>
        <end position="844"/>
    </location>
</feature>
<feature type="compositionally biased region" description="Basic and acidic residues" evidence="1">
    <location>
        <begin position="494"/>
        <end position="503"/>
    </location>
</feature>
<keyword evidence="2" id="KW-0812">Transmembrane</keyword>
<feature type="transmembrane region" description="Helical" evidence="2">
    <location>
        <begin position="143"/>
        <end position="165"/>
    </location>
</feature>
<accession>A0AA88YC52</accession>
<feature type="region of interest" description="Disordered" evidence="1">
    <location>
        <begin position="462"/>
        <end position="535"/>
    </location>
</feature>
<feature type="compositionally biased region" description="Basic and acidic residues" evidence="1">
    <location>
        <begin position="819"/>
        <end position="834"/>
    </location>
</feature>
<reference evidence="3" key="1">
    <citation type="submission" date="2019-08" db="EMBL/GenBank/DDBJ databases">
        <title>The improved chromosome-level genome for the pearl oyster Pinctada fucata martensii using PacBio sequencing and Hi-C.</title>
        <authorList>
            <person name="Zheng Z."/>
        </authorList>
    </citation>
    <scope>NUCLEOTIDE SEQUENCE</scope>
    <source>
        <strain evidence="3">ZZ-2019</strain>
        <tissue evidence="3">Adductor muscle</tissue>
    </source>
</reference>
<name>A0AA88YC52_PINIB</name>
<comment type="caution">
    <text evidence="3">The sequence shown here is derived from an EMBL/GenBank/DDBJ whole genome shotgun (WGS) entry which is preliminary data.</text>
</comment>